<evidence type="ECO:0000313" key="18">
    <source>
        <dbReference type="Proteomes" id="UP001060336"/>
    </source>
</evidence>
<dbReference type="GO" id="GO:0009014">
    <property type="term" value="F:succinyl-diaminopimelate desuccinylase activity"/>
    <property type="evidence" value="ECO:0007669"/>
    <property type="project" value="UniProtKB-UniRule"/>
</dbReference>
<feature type="binding site" evidence="15">
    <location>
        <position position="143"/>
    </location>
    <ligand>
        <name>Zn(2+)</name>
        <dbReference type="ChEBI" id="CHEBI:29105"/>
        <label>2</label>
    </ligand>
</feature>
<comment type="function">
    <text evidence="15">Catalyzes the hydrolysis of N-succinyl-L,L-diaminopimelic acid (SDAP), forming succinate and LL-2,6-diaminopimelate (DAP), an intermediate involved in the bacterial biosynthesis of lysine and meso-diaminopimelic acid, an essential component of bacterial cell walls.</text>
</comment>
<feature type="active site" description="Proton acceptor" evidence="15">
    <location>
        <position position="142"/>
    </location>
</feature>
<feature type="active site" evidence="15">
    <location>
        <position position="76"/>
    </location>
</feature>
<evidence type="ECO:0000313" key="17">
    <source>
        <dbReference type="EMBL" id="UUX51982.1"/>
    </source>
</evidence>
<keyword evidence="6 15" id="KW-0028">Amino-acid biosynthesis</keyword>
<comment type="catalytic activity">
    <reaction evidence="14 15">
        <text>N-succinyl-(2S,6S)-2,6-diaminopimelate + H2O = (2S,6S)-2,6-diaminopimelate + succinate</text>
        <dbReference type="Rhea" id="RHEA:22608"/>
        <dbReference type="ChEBI" id="CHEBI:15377"/>
        <dbReference type="ChEBI" id="CHEBI:30031"/>
        <dbReference type="ChEBI" id="CHEBI:57609"/>
        <dbReference type="ChEBI" id="CHEBI:58087"/>
        <dbReference type="EC" id="3.5.1.18"/>
    </reaction>
</comment>
<gene>
    <name evidence="15 17" type="primary">dapE</name>
    <name evidence="17" type="ORF">NUH88_09810</name>
</gene>
<dbReference type="InterPro" id="IPR011650">
    <property type="entry name" value="Peptidase_M20_dimer"/>
</dbReference>
<protein>
    <recommendedName>
        <fullName evidence="5 15">Succinyl-diaminopimelate desuccinylase</fullName>
        <shortName evidence="15">SDAP desuccinylase</shortName>
        <ecNumber evidence="4 15">3.5.1.18</ecNumber>
    </recommendedName>
    <alternativeName>
        <fullName evidence="13 15">N-succinyl-LL-2,6-diaminoheptanedioate amidohydrolase</fullName>
    </alternativeName>
</protein>
<dbReference type="InterPro" id="IPR036264">
    <property type="entry name" value="Bact_exopeptidase_dim_dom"/>
</dbReference>
<dbReference type="PANTHER" id="PTHR43808">
    <property type="entry name" value="ACETYLORNITHINE DEACETYLASE"/>
    <property type="match status" value="1"/>
</dbReference>
<evidence type="ECO:0000256" key="11">
    <source>
        <dbReference type="ARBA" id="ARBA00023154"/>
    </source>
</evidence>
<feature type="binding site" evidence="15">
    <location>
        <position position="356"/>
    </location>
    <ligand>
        <name>Zn(2+)</name>
        <dbReference type="ChEBI" id="CHEBI:29105"/>
        <label>2</label>
    </ligand>
</feature>
<evidence type="ECO:0000256" key="3">
    <source>
        <dbReference type="ARBA" id="ARBA00011738"/>
    </source>
</evidence>
<evidence type="ECO:0000256" key="14">
    <source>
        <dbReference type="ARBA" id="ARBA00051301"/>
    </source>
</evidence>
<dbReference type="NCBIfam" id="TIGR01246">
    <property type="entry name" value="dapE_proteo"/>
    <property type="match status" value="1"/>
</dbReference>
<evidence type="ECO:0000256" key="12">
    <source>
        <dbReference type="ARBA" id="ARBA00023285"/>
    </source>
</evidence>
<dbReference type="GO" id="GO:0050897">
    <property type="term" value="F:cobalt ion binding"/>
    <property type="evidence" value="ECO:0007669"/>
    <property type="project" value="UniProtKB-UniRule"/>
</dbReference>
<dbReference type="GO" id="GO:0009089">
    <property type="term" value="P:lysine biosynthetic process via diaminopimelate"/>
    <property type="evidence" value="ECO:0007669"/>
    <property type="project" value="UniProtKB-UniRule"/>
</dbReference>
<keyword evidence="11 15" id="KW-0457">Lysine biosynthesis</keyword>
<evidence type="ECO:0000256" key="15">
    <source>
        <dbReference type="HAMAP-Rule" id="MF_01690"/>
    </source>
</evidence>
<evidence type="ECO:0000256" key="7">
    <source>
        <dbReference type="ARBA" id="ARBA00022723"/>
    </source>
</evidence>
<feature type="binding site" evidence="15">
    <location>
        <position position="171"/>
    </location>
    <ligand>
        <name>Zn(2+)</name>
        <dbReference type="ChEBI" id="CHEBI:29105"/>
        <label>1</label>
    </ligand>
</feature>
<dbReference type="GO" id="GO:0006526">
    <property type="term" value="P:L-arginine biosynthetic process"/>
    <property type="evidence" value="ECO:0007669"/>
    <property type="project" value="TreeGrafter"/>
</dbReference>
<evidence type="ECO:0000256" key="6">
    <source>
        <dbReference type="ARBA" id="ARBA00022605"/>
    </source>
</evidence>
<feature type="binding site" evidence="15">
    <location>
        <position position="107"/>
    </location>
    <ligand>
        <name>Zn(2+)</name>
        <dbReference type="ChEBI" id="CHEBI:29105"/>
        <label>2</label>
    </ligand>
</feature>
<keyword evidence="7 15" id="KW-0479">Metal-binding</keyword>
<dbReference type="CDD" id="cd03891">
    <property type="entry name" value="M20_DapE_proteobac"/>
    <property type="match status" value="1"/>
</dbReference>
<evidence type="ECO:0000256" key="9">
    <source>
        <dbReference type="ARBA" id="ARBA00022833"/>
    </source>
</evidence>
<evidence type="ECO:0000256" key="8">
    <source>
        <dbReference type="ARBA" id="ARBA00022801"/>
    </source>
</evidence>
<evidence type="ECO:0000256" key="13">
    <source>
        <dbReference type="ARBA" id="ARBA00031891"/>
    </source>
</evidence>
<feature type="binding site" evidence="15">
    <location>
        <position position="107"/>
    </location>
    <ligand>
        <name>Zn(2+)</name>
        <dbReference type="ChEBI" id="CHEBI:29105"/>
        <label>1</label>
    </ligand>
</feature>
<dbReference type="PANTHER" id="PTHR43808:SF31">
    <property type="entry name" value="N-ACETYL-L-CITRULLINE DEACETYLASE"/>
    <property type="match status" value="1"/>
</dbReference>
<comment type="subunit">
    <text evidence="3 15">Homodimer.</text>
</comment>
<dbReference type="Gene3D" id="3.40.630.10">
    <property type="entry name" value="Zn peptidases"/>
    <property type="match status" value="2"/>
</dbReference>
<keyword evidence="12 15" id="KW-0170">Cobalt</keyword>
<dbReference type="Pfam" id="PF07687">
    <property type="entry name" value="M20_dimer"/>
    <property type="match status" value="1"/>
</dbReference>
<dbReference type="InterPro" id="IPR050072">
    <property type="entry name" value="Peptidase_M20A"/>
</dbReference>
<dbReference type="EC" id="3.5.1.18" evidence="4 15"/>
<keyword evidence="9 15" id="KW-0862">Zinc</keyword>
<dbReference type="KEGG" id="naci:NUH88_09810"/>
<dbReference type="GO" id="GO:0008270">
    <property type="term" value="F:zinc ion binding"/>
    <property type="evidence" value="ECO:0007669"/>
    <property type="project" value="UniProtKB-UniRule"/>
</dbReference>
<evidence type="ECO:0000259" key="16">
    <source>
        <dbReference type="Pfam" id="PF07687"/>
    </source>
</evidence>
<evidence type="ECO:0000256" key="5">
    <source>
        <dbReference type="ARBA" id="ARBA00022391"/>
    </source>
</evidence>
<dbReference type="AlphaFoldDB" id="A0A9J7AY34"/>
<evidence type="ECO:0000256" key="1">
    <source>
        <dbReference type="ARBA" id="ARBA00005130"/>
    </source>
</evidence>
<comment type="pathway">
    <text evidence="1 15">Amino-acid biosynthesis; L-lysine biosynthesis via DAP pathway; LL-2,6-diaminopimelate from (S)-tetrahydrodipicolinate (succinylase route): step 3/3.</text>
</comment>
<dbReference type="RefSeq" id="WP_257771780.1">
    <property type="nucleotide sequence ID" value="NZ_CP102480.1"/>
</dbReference>
<reference evidence="17" key="1">
    <citation type="submission" date="2022-08" db="EMBL/GenBank/DDBJ databases">
        <title>Nisaea acidiphila sp. nov., isolated from a marine algal debris and emended description of the genus Nisaea Urios et al. 2008.</title>
        <authorList>
            <person name="Kwon K."/>
        </authorList>
    </citation>
    <scope>NUCLEOTIDE SEQUENCE</scope>
    <source>
        <strain evidence="17">MEBiC11861</strain>
    </source>
</reference>
<name>A0A9J7AY34_9PROT</name>
<feature type="domain" description="Peptidase M20 dimerisation" evidence="16">
    <location>
        <begin position="184"/>
        <end position="291"/>
    </location>
</feature>
<evidence type="ECO:0000256" key="10">
    <source>
        <dbReference type="ARBA" id="ARBA00022915"/>
    </source>
</evidence>
<keyword evidence="10 15" id="KW-0220">Diaminopimelate biosynthesis</keyword>
<evidence type="ECO:0000256" key="4">
    <source>
        <dbReference type="ARBA" id="ARBA00011921"/>
    </source>
</evidence>
<sequence length="387" mass="41243">MGNQIDPVRLTQDLVRCESVTPVEGGALALLEKELTALGFACRRLTFSDEGTPDVENLYARIGTAAPNICFAGHTDVVPPGNADDWIAPPFSGEIRDGRLYGRGSSDMKSGVACFAAAAARFLEARGTDFGGSISFLITGDEEGPAINGTVKVLDWMADEGETIDACIVGEPTNPEFLGQMMKIGRRGSFTGYLTVHGTQGHSAYPHLADNPIHRLVRMLEPLTAGVLDDGTEHFQPSTVAIVTVDTGNPATNVIPAKTSATFNARFNDLHTAESLEAKFREMFDAVGGRYDFRVECTSNAFVTEPGPLSDAVAAAVKEVTGKEPELSTSGGTSDARFIRKFCPVVEFGIVGQTMHKTDEHVTVSDIEALTGIYEAALGKFFDAAKA</sequence>
<comment type="cofactor">
    <cofactor evidence="15">
        <name>Zn(2+)</name>
        <dbReference type="ChEBI" id="CHEBI:29105"/>
    </cofactor>
    <cofactor evidence="15">
        <name>Co(2+)</name>
        <dbReference type="ChEBI" id="CHEBI:48828"/>
    </cofactor>
    <text evidence="15">Binds 2 Zn(2+) or Co(2+) ions per subunit.</text>
</comment>
<comment type="similarity">
    <text evidence="2 15">Belongs to the peptidase M20A family. DapE subfamily.</text>
</comment>
<dbReference type="NCBIfam" id="NF009557">
    <property type="entry name" value="PRK13009.1"/>
    <property type="match status" value="1"/>
</dbReference>
<keyword evidence="18" id="KW-1185">Reference proteome</keyword>
<dbReference type="InterPro" id="IPR005941">
    <property type="entry name" value="DapE_proteobac"/>
</dbReference>
<dbReference type="SUPFAM" id="SSF53187">
    <property type="entry name" value="Zn-dependent exopeptidases"/>
    <property type="match status" value="1"/>
</dbReference>
<dbReference type="SUPFAM" id="SSF55031">
    <property type="entry name" value="Bacterial exopeptidase dimerisation domain"/>
    <property type="match status" value="1"/>
</dbReference>
<keyword evidence="8 15" id="KW-0378">Hydrolase</keyword>
<dbReference type="GO" id="GO:0019877">
    <property type="term" value="P:diaminopimelate biosynthetic process"/>
    <property type="evidence" value="ECO:0007669"/>
    <property type="project" value="UniProtKB-UniRule"/>
</dbReference>
<dbReference type="InterPro" id="IPR002933">
    <property type="entry name" value="Peptidase_M20"/>
</dbReference>
<proteinExistence type="inferred from homology"/>
<organism evidence="17 18">
    <name type="scientific">Nisaea acidiphila</name>
    <dbReference type="NCBI Taxonomy" id="1862145"/>
    <lineage>
        <taxon>Bacteria</taxon>
        <taxon>Pseudomonadati</taxon>
        <taxon>Pseudomonadota</taxon>
        <taxon>Alphaproteobacteria</taxon>
        <taxon>Rhodospirillales</taxon>
        <taxon>Thalassobaculaceae</taxon>
        <taxon>Nisaea</taxon>
    </lineage>
</organism>
<dbReference type="Pfam" id="PF01546">
    <property type="entry name" value="Peptidase_M20"/>
    <property type="match status" value="1"/>
</dbReference>
<dbReference type="EMBL" id="CP102480">
    <property type="protein sequence ID" value="UUX51982.1"/>
    <property type="molecule type" value="Genomic_DNA"/>
</dbReference>
<dbReference type="GO" id="GO:0008777">
    <property type="term" value="F:acetylornithine deacetylase activity"/>
    <property type="evidence" value="ECO:0007669"/>
    <property type="project" value="TreeGrafter"/>
</dbReference>
<dbReference type="Proteomes" id="UP001060336">
    <property type="component" value="Chromosome"/>
</dbReference>
<feature type="binding site" evidence="15">
    <location>
        <position position="74"/>
    </location>
    <ligand>
        <name>Zn(2+)</name>
        <dbReference type="ChEBI" id="CHEBI:29105"/>
        <label>1</label>
    </ligand>
</feature>
<accession>A0A9J7AY34</accession>
<dbReference type="HAMAP" id="MF_01690">
    <property type="entry name" value="DapE"/>
    <property type="match status" value="1"/>
</dbReference>
<evidence type="ECO:0000256" key="2">
    <source>
        <dbReference type="ARBA" id="ARBA00006746"/>
    </source>
</evidence>